<dbReference type="OrthoDB" id="9777306at2"/>
<comment type="subcellular location">
    <subcellularLocation>
        <location evidence="1">Cell membrane</location>
        <topology evidence="1">Multi-pass membrane protein</topology>
    </subcellularLocation>
</comment>
<dbReference type="InterPro" id="IPR050448">
    <property type="entry name" value="OpgB/LTA_synthase_biosynth"/>
</dbReference>
<dbReference type="CDD" id="cd16015">
    <property type="entry name" value="LTA_synthase"/>
    <property type="match status" value="1"/>
</dbReference>
<dbReference type="InterPro" id="IPR017850">
    <property type="entry name" value="Alkaline_phosphatase_core_sf"/>
</dbReference>
<keyword evidence="5 7" id="KW-1133">Transmembrane helix</keyword>
<evidence type="ECO:0000259" key="8">
    <source>
        <dbReference type="Pfam" id="PF00884"/>
    </source>
</evidence>
<dbReference type="GO" id="GO:0016740">
    <property type="term" value="F:transferase activity"/>
    <property type="evidence" value="ECO:0007669"/>
    <property type="project" value="UniProtKB-KW"/>
</dbReference>
<evidence type="ECO:0000256" key="1">
    <source>
        <dbReference type="ARBA" id="ARBA00004651"/>
    </source>
</evidence>
<dbReference type="RefSeq" id="WP_073188462.1">
    <property type="nucleotide sequence ID" value="NZ_FQZG01000042.1"/>
</dbReference>
<evidence type="ECO:0000256" key="4">
    <source>
        <dbReference type="ARBA" id="ARBA00022692"/>
    </source>
</evidence>
<organism evidence="9 10">
    <name type="scientific">Tessaracoccus bendigoensis DSM 12906</name>
    <dbReference type="NCBI Taxonomy" id="1123357"/>
    <lineage>
        <taxon>Bacteria</taxon>
        <taxon>Bacillati</taxon>
        <taxon>Actinomycetota</taxon>
        <taxon>Actinomycetes</taxon>
        <taxon>Propionibacteriales</taxon>
        <taxon>Propionibacteriaceae</taxon>
        <taxon>Tessaracoccus</taxon>
    </lineage>
</organism>
<dbReference type="EMBL" id="FQZG01000042">
    <property type="protein sequence ID" value="SHJ35863.1"/>
    <property type="molecule type" value="Genomic_DNA"/>
</dbReference>
<dbReference type="InterPro" id="IPR000917">
    <property type="entry name" value="Sulfatase_N"/>
</dbReference>
<keyword evidence="10" id="KW-1185">Reference proteome</keyword>
<protein>
    <submittedName>
        <fullName evidence="9">Phosphoglycerol transferase MdoB</fullName>
    </submittedName>
</protein>
<feature type="transmembrane region" description="Helical" evidence="7">
    <location>
        <begin position="61"/>
        <end position="78"/>
    </location>
</feature>
<keyword evidence="4 7" id="KW-0812">Transmembrane</keyword>
<feature type="transmembrane region" description="Helical" evidence="7">
    <location>
        <begin position="21"/>
        <end position="41"/>
    </location>
</feature>
<evidence type="ECO:0000313" key="9">
    <source>
        <dbReference type="EMBL" id="SHJ35863.1"/>
    </source>
</evidence>
<feature type="transmembrane region" description="Helical" evidence="7">
    <location>
        <begin position="85"/>
        <end position="103"/>
    </location>
</feature>
<reference evidence="9 10" key="1">
    <citation type="submission" date="2016-11" db="EMBL/GenBank/DDBJ databases">
        <authorList>
            <person name="Jaros S."/>
            <person name="Januszkiewicz K."/>
            <person name="Wedrychowicz H."/>
        </authorList>
    </citation>
    <scope>NUCLEOTIDE SEQUENCE [LARGE SCALE GENOMIC DNA]</scope>
    <source>
        <strain evidence="9 10">DSM 12906</strain>
    </source>
</reference>
<dbReference type="PANTHER" id="PTHR47371:SF3">
    <property type="entry name" value="PHOSPHOGLYCEROL TRANSFERASE I"/>
    <property type="match status" value="1"/>
</dbReference>
<dbReference type="AlphaFoldDB" id="A0A1M6INB6"/>
<feature type="transmembrane region" description="Helical" evidence="7">
    <location>
        <begin position="178"/>
        <end position="206"/>
    </location>
</feature>
<evidence type="ECO:0000256" key="7">
    <source>
        <dbReference type="SAM" id="Phobius"/>
    </source>
</evidence>
<keyword evidence="3" id="KW-1003">Cell membrane</keyword>
<dbReference type="Gene3D" id="3.40.720.10">
    <property type="entry name" value="Alkaline Phosphatase, subunit A"/>
    <property type="match status" value="1"/>
</dbReference>
<dbReference type="PANTHER" id="PTHR47371">
    <property type="entry name" value="LIPOTEICHOIC ACID SYNTHASE"/>
    <property type="match status" value="1"/>
</dbReference>
<feature type="domain" description="Sulfatase N-terminal" evidence="8">
    <location>
        <begin position="247"/>
        <end position="524"/>
    </location>
</feature>
<evidence type="ECO:0000256" key="3">
    <source>
        <dbReference type="ARBA" id="ARBA00022475"/>
    </source>
</evidence>
<proteinExistence type="predicted"/>
<evidence type="ECO:0000256" key="2">
    <source>
        <dbReference type="ARBA" id="ARBA00004936"/>
    </source>
</evidence>
<name>A0A1M6INB6_9ACTN</name>
<dbReference type="SUPFAM" id="SSF53649">
    <property type="entry name" value="Alkaline phosphatase-like"/>
    <property type="match status" value="1"/>
</dbReference>
<dbReference type="Pfam" id="PF00884">
    <property type="entry name" value="Sulfatase"/>
    <property type="match status" value="1"/>
</dbReference>
<feature type="transmembrane region" description="Helical" evidence="7">
    <location>
        <begin position="138"/>
        <end position="157"/>
    </location>
</feature>
<evidence type="ECO:0000256" key="5">
    <source>
        <dbReference type="ARBA" id="ARBA00022989"/>
    </source>
</evidence>
<dbReference type="GO" id="GO:0005886">
    <property type="term" value="C:plasma membrane"/>
    <property type="evidence" value="ECO:0007669"/>
    <property type="project" value="UniProtKB-SubCell"/>
</dbReference>
<comment type="pathway">
    <text evidence="2">Cell wall biogenesis; lipoteichoic acid biosynthesis.</text>
</comment>
<evidence type="ECO:0000256" key="6">
    <source>
        <dbReference type="ARBA" id="ARBA00023136"/>
    </source>
</evidence>
<keyword evidence="6 7" id="KW-0472">Membrane</keyword>
<sequence length="624" mass="68417">MTAVRLKFTQSFLNPRHVWGRLLVLLIPVAVLGVWLKALRIGSFFPDAGIAETLTKLLSDVSFGAAWVLLWLLVCWLTSGAARTVAFYLAHMATLVVGIFTVVNHEFAIRTGKPLTWEEMSYAWRQQGQLSSLLGSQVSNSAIALLIGVVLGTLLLPPILGPQVSRLLNRRPGRRIKLVAAAALAGLIALSSWSAPTVSAAFALAAPVQLAVTPVREAMAYPASLAEASPVLTPETTKLVERDAEHKNLVVITLESHRATSTLPETKQPVTPVMDALADSAIRPERGYSVLPHTSKALTAVTCGVVPPLDSENTEAEPGSLPAKCLPELLTEQGYSTAFFQSATEHFERRRATVANFGYQRFTPVDEMSSAGFRRANYFGYEDDIMLGPQREWISEHMDEPFMMGVLTVTGHHDYALEGFDLIDFVDDPLLNKYLNAIHCQDQYVGHVLEMFKELGLYDNTVFVITGDHGEGFGEHTVYQHDNTIHDEGIRIPYLIVDPSRDGELIDGPANQLAVLPTAVDLLGFNLVSDTAYQPSLTSGEDQGPVVATCLARGRCTATMVGDMKLIHNFGDRRDEVYNLSVDPYETNDLAADADASWMAEQRDIALKWYVEAELAYADYRGGE</sequence>
<dbReference type="STRING" id="1123357.SAMN02745244_02334"/>
<gene>
    <name evidence="9" type="ORF">SAMN02745244_02334</name>
</gene>
<evidence type="ECO:0000313" key="10">
    <source>
        <dbReference type="Proteomes" id="UP000184512"/>
    </source>
</evidence>
<accession>A0A1M6INB6</accession>
<keyword evidence="9" id="KW-0808">Transferase</keyword>
<dbReference type="Proteomes" id="UP000184512">
    <property type="component" value="Unassembled WGS sequence"/>
</dbReference>